<dbReference type="Proteomes" id="UP000239866">
    <property type="component" value="Unassembled WGS sequence"/>
</dbReference>
<feature type="compositionally biased region" description="Polar residues" evidence="1">
    <location>
        <begin position="31"/>
        <end position="47"/>
    </location>
</feature>
<protein>
    <submittedName>
        <fullName evidence="3">Uncharacterized protein</fullName>
    </submittedName>
</protein>
<accession>A0A2T1KI66</accession>
<gene>
    <name evidence="3" type="ORF">C7H09_07730</name>
</gene>
<comment type="caution">
    <text evidence="3">The sequence shown here is derived from an EMBL/GenBank/DDBJ whole genome shotgun (WGS) entry which is preliminary data.</text>
</comment>
<feature type="chain" id="PRO_5015592511" evidence="2">
    <location>
        <begin position="24"/>
        <end position="65"/>
    </location>
</feature>
<dbReference type="RefSeq" id="WP_106762007.1">
    <property type="nucleotide sequence ID" value="NZ_PXNP01000030.1"/>
</dbReference>
<organism evidence="3 4">
    <name type="scientific">Marinobacter fuscus</name>
    <dbReference type="NCBI Taxonomy" id="2109942"/>
    <lineage>
        <taxon>Bacteria</taxon>
        <taxon>Pseudomonadati</taxon>
        <taxon>Pseudomonadota</taxon>
        <taxon>Gammaproteobacteria</taxon>
        <taxon>Pseudomonadales</taxon>
        <taxon>Marinobacteraceae</taxon>
        <taxon>Marinobacter</taxon>
    </lineage>
</organism>
<reference evidence="3 4" key="1">
    <citation type="submission" date="2018-03" db="EMBL/GenBank/DDBJ databases">
        <title>Marinobacter brunus sp. nov., a marine bacterium of Gamma-proteobacteria isolated from the surface seawater of the South China Sea.</title>
        <authorList>
            <person name="Cheng H."/>
            <person name="Wu Y.-H."/>
            <person name="Xamxidin M."/>
            <person name="Xu X.-W."/>
        </authorList>
    </citation>
    <scope>NUCLEOTIDE SEQUENCE [LARGE SCALE GENOMIC DNA]</scope>
    <source>
        <strain evidence="3 4">NH169-3</strain>
    </source>
</reference>
<evidence type="ECO:0000313" key="4">
    <source>
        <dbReference type="Proteomes" id="UP000239866"/>
    </source>
</evidence>
<feature type="region of interest" description="Disordered" evidence="1">
    <location>
        <begin position="22"/>
        <end position="65"/>
    </location>
</feature>
<name>A0A2T1KI66_9GAMM</name>
<keyword evidence="4" id="KW-1185">Reference proteome</keyword>
<dbReference type="EMBL" id="PXNP01000030">
    <property type="protein sequence ID" value="PSF09708.1"/>
    <property type="molecule type" value="Genomic_DNA"/>
</dbReference>
<feature type="signal peptide" evidence="2">
    <location>
        <begin position="1"/>
        <end position="23"/>
    </location>
</feature>
<proteinExistence type="predicted"/>
<sequence length="65" mass="7081">MTPIIKQFLVVSSIYMLPPCASAADSDSVAPETSTNPAFTSMNQDAATPQLMGQWENPFRDSFPE</sequence>
<evidence type="ECO:0000256" key="1">
    <source>
        <dbReference type="SAM" id="MobiDB-lite"/>
    </source>
</evidence>
<evidence type="ECO:0000256" key="2">
    <source>
        <dbReference type="SAM" id="SignalP"/>
    </source>
</evidence>
<dbReference type="AlphaFoldDB" id="A0A2T1KI66"/>
<keyword evidence="2" id="KW-0732">Signal</keyword>
<evidence type="ECO:0000313" key="3">
    <source>
        <dbReference type="EMBL" id="PSF09708.1"/>
    </source>
</evidence>